<evidence type="ECO:0000313" key="2">
    <source>
        <dbReference type="Proteomes" id="UP001176961"/>
    </source>
</evidence>
<dbReference type="EMBL" id="CATQJL010000223">
    <property type="protein sequence ID" value="CAJ0600009.1"/>
    <property type="molecule type" value="Genomic_DNA"/>
</dbReference>
<proteinExistence type="predicted"/>
<dbReference type="Proteomes" id="UP001176961">
    <property type="component" value="Unassembled WGS sequence"/>
</dbReference>
<dbReference type="AlphaFoldDB" id="A0AA36GXA1"/>
<sequence>MEGITYSEAKLTQTVASAATCAVSSNDGEMYQQLIVRGKCHCYTRHVLNLTAQLDFNKKRFPSRMG</sequence>
<accession>A0AA36GXA1</accession>
<gene>
    <name evidence="1" type="ORF">CYNAS_LOCUS11992</name>
</gene>
<reference evidence="1" key="1">
    <citation type="submission" date="2023-07" db="EMBL/GenBank/DDBJ databases">
        <authorList>
            <consortium name="CYATHOMIX"/>
        </authorList>
    </citation>
    <scope>NUCLEOTIDE SEQUENCE</scope>
    <source>
        <strain evidence="1">N/A</strain>
    </source>
</reference>
<comment type="caution">
    <text evidence="1">The sequence shown here is derived from an EMBL/GenBank/DDBJ whole genome shotgun (WGS) entry which is preliminary data.</text>
</comment>
<name>A0AA36GXA1_CYLNA</name>
<keyword evidence="2" id="KW-1185">Reference proteome</keyword>
<organism evidence="1 2">
    <name type="scientific">Cylicocyclus nassatus</name>
    <name type="common">Nematode worm</name>
    <dbReference type="NCBI Taxonomy" id="53992"/>
    <lineage>
        <taxon>Eukaryota</taxon>
        <taxon>Metazoa</taxon>
        <taxon>Ecdysozoa</taxon>
        <taxon>Nematoda</taxon>
        <taxon>Chromadorea</taxon>
        <taxon>Rhabditida</taxon>
        <taxon>Rhabditina</taxon>
        <taxon>Rhabditomorpha</taxon>
        <taxon>Strongyloidea</taxon>
        <taxon>Strongylidae</taxon>
        <taxon>Cylicocyclus</taxon>
    </lineage>
</organism>
<evidence type="ECO:0000313" key="1">
    <source>
        <dbReference type="EMBL" id="CAJ0600009.1"/>
    </source>
</evidence>
<protein>
    <submittedName>
        <fullName evidence="1">Uncharacterized protein</fullName>
    </submittedName>
</protein>